<dbReference type="PROSITE" id="PS51257">
    <property type="entry name" value="PROKAR_LIPOPROTEIN"/>
    <property type="match status" value="1"/>
</dbReference>
<dbReference type="Proteomes" id="UP000198345">
    <property type="component" value="Unassembled WGS sequence"/>
</dbReference>
<dbReference type="EMBL" id="MUGW01000002">
    <property type="protein sequence ID" value="OXA96098.1"/>
    <property type="molecule type" value="Genomic_DNA"/>
</dbReference>
<evidence type="ECO:0000313" key="1">
    <source>
        <dbReference type="EMBL" id="OXA96098.1"/>
    </source>
</evidence>
<dbReference type="RefSeq" id="WP_123868190.1">
    <property type="nucleotide sequence ID" value="NZ_FXTV01000001.1"/>
</dbReference>
<gene>
    <name evidence="1" type="ORF">B0A66_00515</name>
</gene>
<reference evidence="1 2" key="1">
    <citation type="submission" date="2016-11" db="EMBL/GenBank/DDBJ databases">
        <title>Whole genomes of Flavobacteriaceae.</title>
        <authorList>
            <person name="Stine C."/>
            <person name="Li C."/>
            <person name="Tadesse D."/>
        </authorList>
    </citation>
    <scope>NUCLEOTIDE SEQUENCE [LARGE SCALE GENOMIC DNA]</scope>
    <source>
        <strain evidence="1 2">DSM 18292</strain>
    </source>
</reference>
<organism evidence="1 2">
    <name type="scientific">Flavobacterium hercynium</name>
    <dbReference type="NCBI Taxonomy" id="387094"/>
    <lineage>
        <taxon>Bacteria</taxon>
        <taxon>Pseudomonadati</taxon>
        <taxon>Bacteroidota</taxon>
        <taxon>Flavobacteriia</taxon>
        <taxon>Flavobacteriales</taxon>
        <taxon>Flavobacteriaceae</taxon>
        <taxon>Flavobacterium</taxon>
    </lineage>
</organism>
<protein>
    <submittedName>
        <fullName evidence="1">Uncharacterized protein</fullName>
    </submittedName>
</protein>
<accession>A0A226HQC1</accession>
<keyword evidence="2" id="KW-1185">Reference proteome</keyword>
<name>A0A226HQC1_9FLAO</name>
<evidence type="ECO:0000313" key="2">
    <source>
        <dbReference type="Proteomes" id="UP000198345"/>
    </source>
</evidence>
<sequence>MRKFFTLMTLGLVLFSCKDEAKKPVSKKNTAPTAAVKDTTQTVQADSSDLLELFSKNEEEVASKLKTISNEEANELYEKYFLENNILLHQIEQRESNALTNFYSEKASDKKAIKLLNEKLLKHKLEFEEIGEGYVEITTKNDFYYALFRDYVTSDYKRYLYLKSEENKFLYSADAGLAISFEDLGDRIISWENFINQFPTSKLTEQVTEEYKSYQLDYLRGLDNTPTVENAHTEKYIYPENIQEFNRFLKKYPKSPTVALINTFMKNFKNEDIYNILTKEQENL</sequence>
<dbReference type="AlphaFoldDB" id="A0A226HQC1"/>
<proteinExistence type="predicted"/>
<comment type="caution">
    <text evidence="1">The sequence shown here is derived from an EMBL/GenBank/DDBJ whole genome shotgun (WGS) entry which is preliminary data.</text>
</comment>
<dbReference type="OrthoDB" id="8605367at2"/>